<name>A0AAV7KLQ6_PLEWA</name>
<sequence length="81" mass="8873">MATGYPMGTAGDDPEGECVGNPDIWIPLTINDGLLLRPDARRERNAEGAKRRLDPSPSEHRRLENLNKKGTSDEMQGGPET</sequence>
<dbReference type="Proteomes" id="UP001066276">
    <property type="component" value="Chromosome 12"/>
</dbReference>
<dbReference type="EMBL" id="JANPWB010000016">
    <property type="protein sequence ID" value="KAJ1080011.1"/>
    <property type="molecule type" value="Genomic_DNA"/>
</dbReference>
<gene>
    <name evidence="2" type="ORF">NDU88_000233</name>
</gene>
<evidence type="ECO:0000256" key="1">
    <source>
        <dbReference type="SAM" id="MobiDB-lite"/>
    </source>
</evidence>
<feature type="region of interest" description="Disordered" evidence="1">
    <location>
        <begin position="41"/>
        <end position="81"/>
    </location>
</feature>
<proteinExistence type="predicted"/>
<feature type="compositionally biased region" description="Basic and acidic residues" evidence="1">
    <location>
        <begin position="41"/>
        <end position="72"/>
    </location>
</feature>
<organism evidence="2 3">
    <name type="scientific">Pleurodeles waltl</name>
    <name type="common">Iberian ribbed newt</name>
    <dbReference type="NCBI Taxonomy" id="8319"/>
    <lineage>
        <taxon>Eukaryota</taxon>
        <taxon>Metazoa</taxon>
        <taxon>Chordata</taxon>
        <taxon>Craniata</taxon>
        <taxon>Vertebrata</taxon>
        <taxon>Euteleostomi</taxon>
        <taxon>Amphibia</taxon>
        <taxon>Batrachia</taxon>
        <taxon>Caudata</taxon>
        <taxon>Salamandroidea</taxon>
        <taxon>Salamandridae</taxon>
        <taxon>Pleurodelinae</taxon>
        <taxon>Pleurodeles</taxon>
    </lineage>
</organism>
<evidence type="ECO:0000313" key="2">
    <source>
        <dbReference type="EMBL" id="KAJ1080011.1"/>
    </source>
</evidence>
<comment type="caution">
    <text evidence="2">The sequence shown here is derived from an EMBL/GenBank/DDBJ whole genome shotgun (WGS) entry which is preliminary data.</text>
</comment>
<reference evidence="2" key="1">
    <citation type="journal article" date="2022" name="bioRxiv">
        <title>Sequencing and chromosome-scale assembly of the giantPleurodeles waltlgenome.</title>
        <authorList>
            <person name="Brown T."/>
            <person name="Elewa A."/>
            <person name="Iarovenko S."/>
            <person name="Subramanian E."/>
            <person name="Araus A.J."/>
            <person name="Petzold A."/>
            <person name="Susuki M."/>
            <person name="Suzuki K.-i.T."/>
            <person name="Hayashi T."/>
            <person name="Toyoda A."/>
            <person name="Oliveira C."/>
            <person name="Osipova E."/>
            <person name="Leigh N.D."/>
            <person name="Simon A."/>
            <person name="Yun M.H."/>
        </authorList>
    </citation>
    <scope>NUCLEOTIDE SEQUENCE</scope>
    <source>
        <strain evidence="2">20211129_DDA</strain>
        <tissue evidence="2">Liver</tissue>
    </source>
</reference>
<dbReference type="AlphaFoldDB" id="A0AAV7KLQ6"/>
<accession>A0AAV7KLQ6</accession>
<protein>
    <submittedName>
        <fullName evidence="2">Uncharacterized protein</fullName>
    </submittedName>
</protein>
<keyword evidence="3" id="KW-1185">Reference proteome</keyword>
<evidence type="ECO:0000313" key="3">
    <source>
        <dbReference type="Proteomes" id="UP001066276"/>
    </source>
</evidence>